<dbReference type="InterPro" id="IPR017937">
    <property type="entry name" value="Thioredoxin_CS"/>
</dbReference>
<dbReference type="NCBIfam" id="TIGR01068">
    <property type="entry name" value="thioredoxin"/>
    <property type="match status" value="1"/>
</dbReference>
<feature type="domain" description="Thioredoxin" evidence="8">
    <location>
        <begin position="44"/>
        <end position="148"/>
    </location>
</feature>
<dbReference type="PROSITE" id="PS00194">
    <property type="entry name" value="THIOREDOXIN_1"/>
    <property type="match status" value="1"/>
</dbReference>
<dbReference type="PANTHER" id="PTHR45663:SF11">
    <property type="entry name" value="GEO12009P1"/>
    <property type="match status" value="1"/>
</dbReference>
<protein>
    <recommendedName>
        <fullName evidence="7">Thioredoxin</fullName>
    </recommendedName>
</protein>
<dbReference type="InterPro" id="IPR036249">
    <property type="entry name" value="Thioredoxin-like_sf"/>
</dbReference>
<dbReference type="InterPro" id="IPR005746">
    <property type="entry name" value="Thioredoxin"/>
</dbReference>
<sequence length="148" mass="16062">MNDTAAEPLQIACPHCNAINRVPADRLSQAPSCGRCHQALFAAAPIALNAASFEAHASRSQIPLLVDFWASWCGPCRQMAPEFAKAAAQLEPRMRLGKLDTEAEPAIATRYNIRSIPTMVLIRSGREIARQLGAMPASSIVQWASSHR</sequence>
<evidence type="ECO:0000256" key="2">
    <source>
        <dbReference type="ARBA" id="ARBA00022448"/>
    </source>
</evidence>
<evidence type="ECO:0000256" key="7">
    <source>
        <dbReference type="NCBIfam" id="TIGR01068"/>
    </source>
</evidence>
<dbReference type="GO" id="GO:0005829">
    <property type="term" value="C:cytosol"/>
    <property type="evidence" value="ECO:0007669"/>
    <property type="project" value="TreeGrafter"/>
</dbReference>
<dbReference type="AlphaFoldDB" id="A0A0R0CZ16"/>
<dbReference type="GO" id="GO:0015035">
    <property type="term" value="F:protein-disulfide reductase activity"/>
    <property type="evidence" value="ECO:0007669"/>
    <property type="project" value="UniProtKB-UniRule"/>
</dbReference>
<dbReference type="Gene3D" id="3.40.30.10">
    <property type="entry name" value="Glutaredoxin"/>
    <property type="match status" value="1"/>
</dbReference>
<keyword evidence="4" id="KW-0249">Electron transport</keyword>
<dbReference type="InterPro" id="IPR049299">
    <property type="entry name" value="Thio2_N"/>
</dbReference>
<dbReference type="NCBIfam" id="NF008229">
    <property type="entry name" value="PRK10996.1"/>
    <property type="match status" value="1"/>
</dbReference>
<dbReference type="CDD" id="cd02947">
    <property type="entry name" value="TRX_family"/>
    <property type="match status" value="1"/>
</dbReference>
<evidence type="ECO:0000313" key="10">
    <source>
        <dbReference type="Proteomes" id="UP000051863"/>
    </source>
</evidence>
<evidence type="ECO:0000256" key="5">
    <source>
        <dbReference type="ARBA" id="ARBA00023157"/>
    </source>
</evidence>
<reference evidence="9 10" key="1">
    <citation type="submission" date="2015-05" db="EMBL/GenBank/DDBJ databases">
        <title>Genome sequencing and analysis of members of genus Stenotrophomonas.</title>
        <authorList>
            <person name="Patil P.P."/>
            <person name="Midha S."/>
            <person name="Patil P.B."/>
        </authorList>
    </citation>
    <scope>NUCLEOTIDE SEQUENCE [LARGE SCALE GENOMIC DNA]</scope>
    <source>
        <strain evidence="9 10">DSM 18941</strain>
    </source>
</reference>
<organism evidence="9 10">
    <name type="scientific">Stenotrophomonas terrae</name>
    <dbReference type="NCBI Taxonomy" id="405446"/>
    <lineage>
        <taxon>Bacteria</taxon>
        <taxon>Pseudomonadati</taxon>
        <taxon>Pseudomonadota</taxon>
        <taxon>Gammaproteobacteria</taxon>
        <taxon>Lysobacterales</taxon>
        <taxon>Lysobacteraceae</taxon>
        <taxon>Stenotrophomonas</taxon>
    </lineage>
</organism>
<keyword evidence="3" id="KW-0479">Metal-binding</keyword>
<proteinExistence type="inferred from homology"/>
<evidence type="ECO:0000259" key="8">
    <source>
        <dbReference type="PROSITE" id="PS51352"/>
    </source>
</evidence>
<evidence type="ECO:0000256" key="3">
    <source>
        <dbReference type="ARBA" id="ARBA00022723"/>
    </source>
</evidence>
<dbReference type="RefSeq" id="WP_057626919.1">
    <property type="nucleotide sequence ID" value="NZ_LDJJ01000009.1"/>
</dbReference>
<keyword evidence="6" id="KW-0676">Redox-active center</keyword>
<dbReference type="PROSITE" id="PS51352">
    <property type="entry name" value="THIOREDOXIN_2"/>
    <property type="match status" value="1"/>
</dbReference>
<dbReference type="PRINTS" id="PR00421">
    <property type="entry name" value="THIOREDOXIN"/>
</dbReference>
<gene>
    <name evidence="9" type="ORF">ABB27_03455</name>
</gene>
<dbReference type="GO" id="GO:0046872">
    <property type="term" value="F:metal ion binding"/>
    <property type="evidence" value="ECO:0007669"/>
    <property type="project" value="UniProtKB-KW"/>
</dbReference>
<name>A0A0R0CZ16_9GAMM</name>
<dbReference type="EMBL" id="LDJJ01000009">
    <property type="protein sequence ID" value="KRG71406.1"/>
    <property type="molecule type" value="Genomic_DNA"/>
</dbReference>
<dbReference type="SUPFAM" id="SSF52833">
    <property type="entry name" value="Thioredoxin-like"/>
    <property type="match status" value="1"/>
</dbReference>
<comment type="caution">
    <text evidence="9">The sequence shown here is derived from an EMBL/GenBank/DDBJ whole genome shotgun (WGS) entry which is preliminary data.</text>
</comment>
<keyword evidence="10" id="KW-1185">Reference proteome</keyword>
<keyword evidence="2" id="KW-0813">Transport</keyword>
<keyword evidence="5" id="KW-1015">Disulfide bond</keyword>
<dbReference type="OrthoDB" id="9790390at2"/>
<accession>A0A0R0CZ16</accession>
<dbReference type="PANTHER" id="PTHR45663">
    <property type="entry name" value="GEO12009P1"/>
    <property type="match status" value="1"/>
</dbReference>
<evidence type="ECO:0000256" key="1">
    <source>
        <dbReference type="ARBA" id="ARBA00008987"/>
    </source>
</evidence>
<evidence type="ECO:0000313" key="9">
    <source>
        <dbReference type="EMBL" id="KRG71406.1"/>
    </source>
</evidence>
<dbReference type="Pfam" id="PF21352">
    <property type="entry name" value="Zn_ribbon_Thio2"/>
    <property type="match status" value="1"/>
</dbReference>
<dbReference type="Gene3D" id="2.30.30.380">
    <property type="entry name" value="Zn-finger domain of Sec23/24"/>
    <property type="match status" value="1"/>
</dbReference>
<evidence type="ECO:0000256" key="6">
    <source>
        <dbReference type="ARBA" id="ARBA00023284"/>
    </source>
</evidence>
<dbReference type="GO" id="GO:0045454">
    <property type="term" value="P:cell redox homeostasis"/>
    <property type="evidence" value="ECO:0007669"/>
    <property type="project" value="TreeGrafter"/>
</dbReference>
<evidence type="ECO:0000256" key="4">
    <source>
        <dbReference type="ARBA" id="ARBA00022982"/>
    </source>
</evidence>
<dbReference type="InterPro" id="IPR013766">
    <property type="entry name" value="Thioredoxin_domain"/>
</dbReference>
<comment type="similarity">
    <text evidence="1">Belongs to the thioredoxin family.</text>
</comment>
<dbReference type="PATRIC" id="fig|405446.3.peg.3835"/>
<dbReference type="Pfam" id="PF00085">
    <property type="entry name" value="Thioredoxin"/>
    <property type="match status" value="1"/>
</dbReference>
<dbReference type="Proteomes" id="UP000051863">
    <property type="component" value="Unassembled WGS sequence"/>
</dbReference>